<keyword evidence="3" id="KW-1185">Reference proteome</keyword>
<evidence type="ECO:0000256" key="1">
    <source>
        <dbReference type="SAM" id="SignalP"/>
    </source>
</evidence>
<feature type="signal peptide" evidence="1">
    <location>
        <begin position="1"/>
        <end position="27"/>
    </location>
</feature>
<dbReference type="Proteomes" id="UP000240424">
    <property type="component" value="Unassembled WGS sequence"/>
</dbReference>
<feature type="chain" id="PRO_5015538666" evidence="1">
    <location>
        <begin position="28"/>
        <end position="90"/>
    </location>
</feature>
<dbReference type="OrthoDB" id="4741730at2"/>
<evidence type="ECO:0000313" key="3">
    <source>
        <dbReference type="Proteomes" id="UP000240424"/>
    </source>
</evidence>
<dbReference type="EMBL" id="FUEZ01000003">
    <property type="protein sequence ID" value="SPM38422.1"/>
    <property type="molecule type" value="Genomic_DNA"/>
</dbReference>
<dbReference type="AlphaFoldDB" id="A0A2U3P3S7"/>
<proteinExistence type="predicted"/>
<protein>
    <submittedName>
        <fullName evidence="2">Uncharacterized protein</fullName>
    </submittedName>
</protein>
<sequence>MSRVITKLFTAALVCGAAVSTASPASADPSVFGNLSCSCEQPGLDGDIAVWDQMNLGIQRGLEDLHANQARRNLPSSNYAPAVLTGNYLR</sequence>
<gene>
    <name evidence="2" type="ORF">MNAB215_599</name>
</gene>
<dbReference type="STRING" id="1841861.GCA_900157365_04802"/>
<evidence type="ECO:0000313" key="2">
    <source>
        <dbReference type="EMBL" id="SPM38422.1"/>
    </source>
</evidence>
<dbReference type="RefSeq" id="WP_131829077.1">
    <property type="nucleotide sequence ID" value="NZ_FUEZ01000003.1"/>
</dbReference>
<name>A0A2U3P3S7_9MYCO</name>
<organism evidence="2 3">
    <name type="scientific">Mycobacterium numidiamassiliense</name>
    <dbReference type="NCBI Taxonomy" id="1841861"/>
    <lineage>
        <taxon>Bacteria</taxon>
        <taxon>Bacillati</taxon>
        <taxon>Actinomycetota</taxon>
        <taxon>Actinomycetes</taxon>
        <taxon>Mycobacteriales</taxon>
        <taxon>Mycobacteriaceae</taxon>
        <taxon>Mycobacterium</taxon>
    </lineage>
</organism>
<keyword evidence="1" id="KW-0732">Signal</keyword>
<reference evidence="2 3" key="1">
    <citation type="submission" date="2017-01" db="EMBL/GenBank/DDBJ databases">
        <authorList>
            <consortium name="Urmite Genomes"/>
        </authorList>
    </citation>
    <scope>NUCLEOTIDE SEQUENCE [LARGE SCALE GENOMIC DNA]</scope>
    <source>
        <strain evidence="2 3">AB215</strain>
    </source>
</reference>
<accession>A0A2U3P3S7</accession>